<dbReference type="Proteomes" id="UP000480178">
    <property type="component" value="Chromosome"/>
</dbReference>
<dbReference type="Gene3D" id="3.40.50.720">
    <property type="entry name" value="NAD(P)-binding Rossmann-like Domain"/>
    <property type="match status" value="2"/>
</dbReference>
<organism evidence="5 6">
    <name type="scientific">Rhodocytophaga rosea</name>
    <dbReference type="NCBI Taxonomy" id="2704465"/>
    <lineage>
        <taxon>Bacteria</taxon>
        <taxon>Pseudomonadati</taxon>
        <taxon>Bacteroidota</taxon>
        <taxon>Cytophagia</taxon>
        <taxon>Cytophagales</taxon>
        <taxon>Rhodocytophagaceae</taxon>
        <taxon>Rhodocytophaga</taxon>
    </lineage>
</organism>
<feature type="domain" description="D-isomer specific 2-hydroxyacid dehydrogenase catalytic" evidence="3">
    <location>
        <begin position="3"/>
        <end position="307"/>
    </location>
</feature>
<dbReference type="EMBL" id="CP048222">
    <property type="protein sequence ID" value="QHT69871.1"/>
    <property type="molecule type" value="Genomic_DNA"/>
</dbReference>
<evidence type="ECO:0000313" key="6">
    <source>
        <dbReference type="Proteomes" id="UP000480178"/>
    </source>
</evidence>
<dbReference type="SUPFAM" id="SSF51735">
    <property type="entry name" value="NAD(P)-binding Rossmann-fold domains"/>
    <property type="match status" value="1"/>
</dbReference>
<dbReference type="InterPro" id="IPR036291">
    <property type="entry name" value="NAD(P)-bd_dom_sf"/>
</dbReference>
<dbReference type="AlphaFoldDB" id="A0A6C0GPA4"/>
<evidence type="ECO:0000313" key="5">
    <source>
        <dbReference type="EMBL" id="QHT69871.1"/>
    </source>
</evidence>
<keyword evidence="1 2" id="KW-0560">Oxidoreductase</keyword>
<dbReference type="Pfam" id="PF00389">
    <property type="entry name" value="2-Hacid_dh"/>
    <property type="match status" value="1"/>
</dbReference>
<evidence type="ECO:0000256" key="1">
    <source>
        <dbReference type="ARBA" id="ARBA00023002"/>
    </source>
</evidence>
<dbReference type="CDD" id="cd12179">
    <property type="entry name" value="2-Hacid_dh_14"/>
    <property type="match status" value="1"/>
</dbReference>
<dbReference type="PANTHER" id="PTHR42938:SF9">
    <property type="entry name" value="FORMATE DEHYDROGENASE 1"/>
    <property type="match status" value="1"/>
</dbReference>
<dbReference type="Pfam" id="PF02826">
    <property type="entry name" value="2-Hacid_dh_C"/>
    <property type="match status" value="1"/>
</dbReference>
<comment type="similarity">
    <text evidence="2">Belongs to the D-isomer specific 2-hydroxyacid dehydrogenase family.</text>
</comment>
<evidence type="ECO:0000259" key="4">
    <source>
        <dbReference type="Pfam" id="PF02826"/>
    </source>
</evidence>
<feature type="domain" description="D-isomer specific 2-hydroxyacid dehydrogenase NAD-binding" evidence="4">
    <location>
        <begin position="105"/>
        <end position="286"/>
    </location>
</feature>
<dbReference type="SUPFAM" id="SSF52283">
    <property type="entry name" value="Formate/glycerate dehydrogenase catalytic domain-like"/>
    <property type="match status" value="1"/>
</dbReference>
<keyword evidence="6" id="KW-1185">Reference proteome</keyword>
<dbReference type="RefSeq" id="WP_162445854.1">
    <property type="nucleotide sequence ID" value="NZ_CP048222.1"/>
</dbReference>
<protein>
    <submittedName>
        <fullName evidence="5">Phosphoglycerate dehydrogenase</fullName>
    </submittedName>
</protein>
<dbReference type="KEGG" id="rhoz:GXP67_26095"/>
<evidence type="ECO:0000256" key="2">
    <source>
        <dbReference type="RuleBase" id="RU003719"/>
    </source>
</evidence>
<reference evidence="5 6" key="1">
    <citation type="submission" date="2020-01" db="EMBL/GenBank/DDBJ databases">
        <authorList>
            <person name="Kim M.K."/>
        </authorList>
    </citation>
    <scope>NUCLEOTIDE SEQUENCE [LARGE SCALE GENOMIC DNA]</scope>
    <source>
        <strain evidence="5 6">172606-1</strain>
    </source>
</reference>
<dbReference type="InterPro" id="IPR029753">
    <property type="entry name" value="D-isomer_DH_CS"/>
</dbReference>
<dbReference type="GO" id="GO:0051287">
    <property type="term" value="F:NAD binding"/>
    <property type="evidence" value="ECO:0007669"/>
    <property type="project" value="InterPro"/>
</dbReference>
<dbReference type="InterPro" id="IPR006140">
    <property type="entry name" value="D-isomer_DH_NAD-bd"/>
</dbReference>
<gene>
    <name evidence="5" type="ORF">GXP67_26095</name>
</gene>
<proteinExistence type="inferred from homology"/>
<evidence type="ECO:0000259" key="3">
    <source>
        <dbReference type="Pfam" id="PF00389"/>
    </source>
</evidence>
<dbReference type="PROSITE" id="PS00670">
    <property type="entry name" value="D_2_HYDROXYACID_DH_2"/>
    <property type="match status" value="1"/>
</dbReference>
<name>A0A6C0GPA4_9BACT</name>
<dbReference type="PANTHER" id="PTHR42938">
    <property type="entry name" value="FORMATE DEHYDROGENASE 1"/>
    <property type="match status" value="1"/>
</dbReference>
<sequence>MNILIADEMHPSLLPMLDKKGYQYEYLPSIQRAEILQKIPAYDGLIIRSKTTLNEDFFTHATRLKFIGRAGAGMDQIDVEAAEKRNITLFNAPEGNRDAVAEHAMSMLLCLFNKINTADQEVRDKVWKREANRGVELGGKTIGLIGYGNTGKAFARRLTGFNCQVLAYDKYLSNYSNEHGKEASMQEIFEQADVLSLHIPLTPETHALVNADFLNKFKKDIYLINTARGEIIPFRSVAEELKSGKIKGACLDVLENEKLQTLTPIQAESFEYLRQSNQVIFSPHVAGWTHESYVRINEVLVAKISTWEK</sequence>
<accession>A0A6C0GPA4</accession>
<dbReference type="GO" id="GO:0016616">
    <property type="term" value="F:oxidoreductase activity, acting on the CH-OH group of donors, NAD or NADP as acceptor"/>
    <property type="evidence" value="ECO:0007669"/>
    <property type="project" value="InterPro"/>
</dbReference>
<dbReference type="InterPro" id="IPR006139">
    <property type="entry name" value="D-isomer_2_OHA_DH_cat_dom"/>
</dbReference>